<comment type="catalytic activity">
    <reaction evidence="10">
        <text>a very-long-chain acyl-CoA + malonyl-CoA + H(+) = a very-long-chain 3-oxoacyl-CoA + CO2 + CoA</text>
        <dbReference type="Rhea" id="RHEA:32727"/>
        <dbReference type="ChEBI" id="CHEBI:15378"/>
        <dbReference type="ChEBI" id="CHEBI:16526"/>
        <dbReference type="ChEBI" id="CHEBI:57287"/>
        <dbReference type="ChEBI" id="CHEBI:57384"/>
        <dbReference type="ChEBI" id="CHEBI:90725"/>
        <dbReference type="ChEBI" id="CHEBI:90736"/>
        <dbReference type="EC" id="2.3.1.199"/>
    </reaction>
</comment>
<keyword evidence="4 10" id="KW-0812">Transmembrane</keyword>
<dbReference type="PANTHER" id="PTHR11157:SF12">
    <property type="entry name" value="ELONGATION OF VERY LONG CHAIN FATTY ACIDS PROTEIN 4"/>
    <property type="match status" value="1"/>
</dbReference>
<keyword evidence="6 10" id="KW-1133">Transmembrane helix</keyword>
<keyword evidence="9 10" id="KW-0275">Fatty acid biosynthesis</keyword>
<dbReference type="GO" id="GO:0019367">
    <property type="term" value="P:fatty acid elongation, saturated fatty acid"/>
    <property type="evidence" value="ECO:0007669"/>
    <property type="project" value="TreeGrafter"/>
</dbReference>
<dbReference type="PANTHER" id="PTHR11157">
    <property type="entry name" value="FATTY ACID ACYL TRANSFERASE-RELATED"/>
    <property type="match status" value="1"/>
</dbReference>
<feature type="transmembrane region" description="Helical" evidence="10">
    <location>
        <begin position="89"/>
        <end position="112"/>
    </location>
</feature>
<comment type="subcellular location">
    <subcellularLocation>
        <location evidence="1">Membrane</location>
        <topology evidence="1">Multi-pass membrane protein</topology>
    </subcellularLocation>
</comment>
<evidence type="ECO:0000256" key="3">
    <source>
        <dbReference type="ARBA" id="ARBA00022679"/>
    </source>
</evidence>
<keyword evidence="2 10" id="KW-0444">Lipid biosynthesis</keyword>
<dbReference type="GO" id="GO:0034626">
    <property type="term" value="P:fatty acid elongation, polyunsaturated fatty acid"/>
    <property type="evidence" value="ECO:0007669"/>
    <property type="project" value="TreeGrafter"/>
</dbReference>
<keyword evidence="3 10" id="KW-0808">Transferase</keyword>
<evidence type="ECO:0000256" key="1">
    <source>
        <dbReference type="ARBA" id="ARBA00004141"/>
    </source>
</evidence>
<dbReference type="EMBL" id="VIIS01000925">
    <property type="protein sequence ID" value="KAF0303631.1"/>
    <property type="molecule type" value="Genomic_DNA"/>
</dbReference>
<comment type="caution">
    <text evidence="12">The sequence shown here is derived from an EMBL/GenBank/DDBJ whole genome shotgun (WGS) entry which is preliminary data.</text>
</comment>
<evidence type="ECO:0000313" key="13">
    <source>
        <dbReference type="Proteomes" id="UP000440578"/>
    </source>
</evidence>
<dbReference type="GO" id="GO:0005789">
    <property type="term" value="C:endoplasmic reticulum membrane"/>
    <property type="evidence" value="ECO:0007669"/>
    <property type="project" value="TreeGrafter"/>
</dbReference>
<keyword evidence="8 10" id="KW-0472">Membrane</keyword>
<dbReference type="AlphaFoldDB" id="A0A6A4WNV9"/>
<feature type="region of interest" description="Disordered" evidence="11">
    <location>
        <begin position="289"/>
        <end position="331"/>
    </location>
</feature>
<dbReference type="GO" id="GO:0042761">
    <property type="term" value="P:very long-chain fatty acid biosynthetic process"/>
    <property type="evidence" value="ECO:0007669"/>
    <property type="project" value="TreeGrafter"/>
</dbReference>
<evidence type="ECO:0000256" key="4">
    <source>
        <dbReference type="ARBA" id="ARBA00022692"/>
    </source>
</evidence>
<dbReference type="InterPro" id="IPR030457">
    <property type="entry name" value="ELO_CS"/>
</dbReference>
<reference evidence="12 13" key="1">
    <citation type="submission" date="2019-07" db="EMBL/GenBank/DDBJ databases">
        <title>Draft genome assembly of a fouling barnacle, Amphibalanus amphitrite (Darwin, 1854): The first reference genome for Thecostraca.</title>
        <authorList>
            <person name="Kim W."/>
        </authorList>
    </citation>
    <scope>NUCLEOTIDE SEQUENCE [LARGE SCALE GENOMIC DNA]</scope>
    <source>
        <strain evidence="12">SNU_AA5</strain>
        <tissue evidence="12">Soma without cirri and trophi</tissue>
    </source>
</reference>
<feature type="transmembrane region" description="Helical" evidence="10">
    <location>
        <begin position="139"/>
        <end position="157"/>
    </location>
</feature>
<evidence type="ECO:0000256" key="2">
    <source>
        <dbReference type="ARBA" id="ARBA00022516"/>
    </source>
</evidence>
<dbReference type="GO" id="GO:0009922">
    <property type="term" value="F:fatty acid elongase activity"/>
    <property type="evidence" value="ECO:0007669"/>
    <property type="project" value="UniProtKB-EC"/>
</dbReference>
<gene>
    <name evidence="12" type="primary">ELOVL4_5</name>
    <name evidence="12" type="ORF">FJT64_002861</name>
</gene>
<evidence type="ECO:0000256" key="11">
    <source>
        <dbReference type="SAM" id="MobiDB-lite"/>
    </source>
</evidence>
<dbReference type="GO" id="GO:0030148">
    <property type="term" value="P:sphingolipid biosynthetic process"/>
    <property type="evidence" value="ECO:0007669"/>
    <property type="project" value="TreeGrafter"/>
</dbReference>
<keyword evidence="13" id="KW-1185">Reference proteome</keyword>
<organism evidence="12 13">
    <name type="scientific">Amphibalanus amphitrite</name>
    <name type="common">Striped barnacle</name>
    <name type="synonym">Balanus amphitrite</name>
    <dbReference type="NCBI Taxonomy" id="1232801"/>
    <lineage>
        <taxon>Eukaryota</taxon>
        <taxon>Metazoa</taxon>
        <taxon>Ecdysozoa</taxon>
        <taxon>Arthropoda</taxon>
        <taxon>Crustacea</taxon>
        <taxon>Multicrustacea</taxon>
        <taxon>Cirripedia</taxon>
        <taxon>Thoracica</taxon>
        <taxon>Thoracicalcarea</taxon>
        <taxon>Balanomorpha</taxon>
        <taxon>Balanoidea</taxon>
        <taxon>Balanidae</taxon>
        <taxon>Amphibalaninae</taxon>
        <taxon>Amphibalanus</taxon>
    </lineage>
</organism>
<feature type="transmembrane region" description="Helical" evidence="10">
    <location>
        <begin position="230"/>
        <end position="249"/>
    </location>
</feature>
<keyword evidence="5 10" id="KW-0276">Fatty acid metabolism</keyword>
<dbReference type="Pfam" id="PF01151">
    <property type="entry name" value="ELO"/>
    <property type="match status" value="1"/>
</dbReference>
<feature type="transmembrane region" description="Helical" evidence="10">
    <location>
        <begin position="187"/>
        <end position="209"/>
    </location>
</feature>
<dbReference type="GO" id="GO:0034625">
    <property type="term" value="P:fatty acid elongation, monounsaturated fatty acid"/>
    <property type="evidence" value="ECO:0007669"/>
    <property type="project" value="TreeGrafter"/>
</dbReference>
<evidence type="ECO:0000256" key="10">
    <source>
        <dbReference type="RuleBase" id="RU361115"/>
    </source>
</evidence>
<feature type="transmembrane region" description="Helical" evidence="10">
    <location>
        <begin position="57"/>
        <end position="77"/>
    </location>
</feature>
<dbReference type="Proteomes" id="UP000440578">
    <property type="component" value="Unassembled WGS sequence"/>
</dbReference>
<evidence type="ECO:0000256" key="9">
    <source>
        <dbReference type="ARBA" id="ARBA00023160"/>
    </source>
</evidence>
<dbReference type="PROSITE" id="PS01188">
    <property type="entry name" value="ELO"/>
    <property type="match status" value="1"/>
</dbReference>
<evidence type="ECO:0000256" key="5">
    <source>
        <dbReference type="ARBA" id="ARBA00022832"/>
    </source>
</evidence>
<proteinExistence type="inferred from homology"/>
<feature type="transmembrane region" description="Helical" evidence="10">
    <location>
        <begin position="164"/>
        <end position="181"/>
    </location>
</feature>
<evidence type="ECO:0000256" key="8">
    <source>
        <dbReference type="ARBA" id="ARBA00023136"/>
    </source>
</evidence>
<name>A0A6A4WNV9_AMPAM</name>
<evidence type="ECO:0000256" key="7">
    <source>
        <dbReference type="ARBA" id="ARBA00023098"/>
    </source>
</evidence>
<feature type="transmembrane region" description="Helical" evidence="10">
    <location>
        <begin position="255"/>
        <end position="277"/>
    </location>
</feature>
<dbReference type="OrthoDB" id="434092at2759"/>
<accession>A0A6A4WNV9</accession>
<evidence type="ECO:0000256" key="6">
    <source>
        <dbReference type="ARBA" id="ARBA00022989"/>
    </source>
</evidence>
<dbReference type="InterPro" id="IPR002076">
    <property type="entry name" value="ELO_fam"/>
</dbReference>
<dbReference type="EC" id="2.3.1.199" evidence="10"/>
<evidence type="ECO:0000313" key="12">
    <source>
        <dbReference type="EMBL" id="KAF0303631.1"/>
    </source>
</evidence>
<keyword evidence="7 10" id="KW-0443">Lipid metabolism</keyword>
<sequence length="331" mass="38203">MDLKNEVPDGAEFIGHLSSFLPSAVKQQLIYIHSLYVWSMKQRDRRVDGWPLLDSPLPTLLLTAGYLLLVWLGPRLMRHRQPMQLRAPLVLYNLAVSLLNLYIGLELAMVAWKQGYSWLCEPVDYSTSPEAMRITSALWFYYISKLLEFADTAFFVLRKKNGQITFLHVYHHSTMFLLWWIGMRWVAGGSAFVGAMLNSFVHVLMYLYYGLSAIGPRLQPYLWWKKYLTMLQLLQFFVALVLGVNALRLDCPFPLWMQYTLVIYMISFILLFLNFYIHAYSTGKARSARAQNGVDPPSERKNTTNGFTDLRHKNGYHRVASGGDGGRPKQL</sequence>
<comment type="similarity">
    <text evidence="10">Belongs to the ELO family.</text>
</comment>
<protein>
    <recommendedName>
        <fullName evidence="10">Elongation of very long chain fatty acids protein</fullName>
        <ecNumber evidence="10">2.3.1.199</ecNumber>
    </recommendedName>
    <alternativeName>
        <fullName evidence="10">Very-long-chain 3-oxoacyl-CoA synthase</fullName>
    </alternativeName>
</protein>